<evidence type="ECO:0000313" key="2">
    <source>
        <dbReference type="EMBL" id="GLI23843.1"/>
    </source>
</evidence>
<feature type="region of interest" description="Disordered" evidence="1">
    <location>
        <begin position="1"/>
        <end position="55"/>
    </location>
</feature>
<evidence type="ECO:0000313" key="3">
    <source>
        <dbReference type="Proteomes" id="UP001144397"/>
    </source>
</evidence>
<organism evidence="2 3">
    <name type="scientific">Xanthobacter flavus</name>
    <dbReference type="NCBI Taxonomy" id="281"/>
    <lineage>
        <taxon>Bacteria</taxon>
        <taxon>Pseudomonadati</taxon>
        <taxon>Pseudomonadota</taxon>
        <taxon>Alphaproteobacteria</taxon>
        <taxon>Hyphomicrobiales</taxon>
        <taxon>Xanthobacteraceae</taxon>
        <taxon>Xanthobacter</taxon>
    </lineage>
</organism>
<dbReference type="EMBL" id="BSDO01000005">
    <property type="protein sequence ID" value="GLI23843.1"/>
    <property type="molecule type" value="Genomic_DNA"/>
</dbReference>
<reference evidence="2" key="1">
    <citation type="submission" date="2022-12" db="EMBL/GenBank/DDBJ databases">
        <title>Reference genome sequencing for broad-spectrum identification of bacterial and archaeal isolates by mass spectrometry.</title>
        <authorList>
            <person name="Sekiguchi Y."/>
            <person name="Tourlousse D.M."/>
        </authorList>
    </citation>
    <scope>NUCLEOTIDE SEQUENCE</scope>
    <source>
        <strain evidence="2">301</strain>
    </source>
</reference>
<comment type="caution">
    <text evidence="2">The sequence shown here is derived from an EMBL/GenBank/DDBJ whole genome shotgun (WGS) entry which is preliminary data.</text>
</comment>
<sequence length="70" mass="7178">MRDPHKAGSGQGAVRSLPGAFSDVGRPVSGVKGVPRPQSEPAMNAAAGPRSPDAARLFPNDICSVRGVIR</sequence>
<dbReference type="Proteomes" id="UP001144397">
    <property type="component" value="Unassembled WGS sequence"/>
</dbReference>
<name>A0A9W6CU01_XANFL</name>
<proteinExistence type="predicted"/>
<protein>
    <submittedName>
        <fullName evidence="2">Uncharacterized protein</fullName>
    </submittedName>
</protein>
<gene>
    <name evidence="2" type="ORF">XFLAVUS301_35170</name>
</gene>
<dbReference type="AlphaFoldDB" id="A0A9W6CU01"/>
<evidence type="ECO:0000256" key="1">
    <source>
        <dbReference type="SAM" id="MobiDB-lite"/>
    </source>
</evidence>
<accession>A0A9W6CU01</accession>